<proteinExistence type="predicted"/>
<name>A0A9P1N4D4_9PELO</name>
<evidence type="ECO:0000256" key="2">
    <source>
        <dbReference type="ARBA" id="ARBA00022692"/>
    </source>
</evidence>
<dbReference type="AlphaFoldDB" id="A0A9P1N4D4"/>
<feature type="region of interest" description="Disordered" evidence="5">
    <location>
        <begin position="91"/>
        <end position="111"/>
    </location>
</feature>
<dbReference type="GO" id="GO:0004930">
    <property type="term" value="F:G protein-coupled receptor activity"/>
    <property type="evidence" value="ECO:0007669"/>
    <property type="project" value="InterPro"/>
</dbReference>
<dbReference type="EMBL" id="CANHGI010000005">
    <property type="protein sequence ID" value="CAI5450653.1"/>
    <property type="molecule type" value="Genomic_DNA"/>
</dbReference>
<dbReference type="InterPro" id="IPR019424">
    <property type="entry name" value="7TM_GPCR_Srsx"/>
</dbReference>
<comment type="subcellular location">
    <subcellularLocation>
        <location evidence="1">Membrane</location>
    </subcellularLocation>
</comment>
<dbReference type="Proteomes" id="UP001152747">
    <property type="component" value="Unassembled WGS sequence"/>
</dbReference>
<feature type="transmembrane region" description="Helical" evidence="6">
    <location>
        <begin position="9"/>
        <end position="28"/>
    </location>
</feature>
<protein>
    <recommendedName>
        <fullName evidence="9">G-protein coupled receptors family 1 profile domain-containing protein</fullName>
    </recommendedName>
</protein>
<dbReference type="Pfam" id="PF10320">
    <property type="entry name" value="7TM_GPCR_Srsx"/>
    <property type="match status" value="1"/>
</dbReference>
<dbReference type="OrthoDB" id="5820127at2759"/>
<keyword evidence="3 6" id="KW-1133">Transmembrane helix</keyword>
<dbReference type="SMART" id="SM01381">
    <property type="entry name" value="7TM_GPCR_Srsx"/>
    <property type="match status" value="1"/>
</dbReference>
<keyword evidence="2 6" id="KW-0812">Transmembrane</keyword>
<reference evidence="7" key="1">
    <citation type="submission" date="2022-11" db="EMBL/GenBank/DDBJ databases">
        <authorList>
            <person name="Kikuchi T."/>
        </authorList>
    </citation>
    <scope>NUCLEOTIDE SEQUENCE</scope>
    <source>
        <strain evidence="7">PS1010</strain>
    </source>
</reference>
<evidence type="ECO:0000256" key="6">
    <source>
        <dbReference type="SAM" id="Phobius"/>
    </source>
</evidence>
<comment type="caution">
    <text evidence="7">The sequence shown here is derived from an EMBL/GenBank/DDBJ whole genome shotgun (WGS) entry which is preliminary data.</text>
</comment>
<evidence type="ECO:0000313" key="8">
    <source>
        <dbReference type="Proteomes" id="UP001152747"/>
    </source>
</evidence>
<feature type="transmembrane region" description="Helical" evidence="6">
    <location>
        <begin position="48"/>
        <end position="70"/>
    </location>
</feature>
<evidence type="ECO:0000313" key="7">
    <source>
        <dbReference type="EMBL" id="CAI5450653.1"/>
    </source>
</evidence>
<dbReference type="SUPFAM" id="SSF81321">
    <property type="entry name" value="Family A G protein-coupled receptor-like"/>
    <property type="match status" value="1"/>
</dbReference>
<dbReference type="GO" id="GO:0016020">
    <property type="term" value="C:membrane"/>
    <property type="evidence" value="ECO:0007669"/>
    <property type="project" value="UniProtKB-SubCell"/>
</dbReference>
<organism evidence="7 8">
    <name type="scientific">Caenorhabditis angaria</name>
    <dbReference type="NCBI Taxonomy" id="860376"/>
    <lineage>
        <taxon>Eukaryota</taxon>
        <taxon>Metazoa</taxon>
        <taxon>Ecdysozoa</taxon>
        <taxon>Nematoda</taxon>
        <taxon>Chromadorea</taxon>
        <taxon>Rhabditida</taxon>
        <taxon>Rhabditina</taxon>
        <taxon>Rhabditomorpha</taxon>
        <taxon>Rhabditoidea</taxon>
        <taxon>Rhabditidae</taxon>
        <taxon>Peloderinae</taxon>
        <taxon>Caenorhabditis</taxon>
    </lineage>
</organism>
<keyword evidence="4 6" id="KW-0472">Membrane</keyword>
<evidence type="ECO:0000256" key="3">
    <source>
        <dbReference type="ARBA" id="ARBA00022989"/>
    </source>
</evidence>
<evidence type="ECO:0000256" key="1">
    <source>
        <dbReference type="ARBA" id="ARBA00004370"/>
    </source>
</evidence>
<evidence type="ECO:0000256" key="5">
    <source>
        <dbReference type="SAM" id="MobiDB-lite"/>
    </source>
</evidence>
<keyword evidence="8" id="KW-1185">Reference proteome</keyword>
<accession>A0A9P1N4D4</accession>
<gene>
    <name evidence="7" type="ORF">CAMP_LOCUS13290</name>
</gene>
<dbReference type="PANTHER" id="PTHR23360:SF41">
    <property type="entry name" value="G-PROTEIN COUPLED RECEPTORS FAMILY 1 PROFILE DOMAIN-CONTAINING PROTEIN"/>
    <property type="match status" value="1"/>
</dbReference>
<dbReference type="PANTHER" id="PTHR23360">
    <property type="entry name" value="G-PROTEIN COUPLED RECEPTORS FAMILY 1 PROFILE DOMAIN-CONTAINING PROTEIN-RELATED"/>
    <property type="match status" value="1"/>
</dbReference>
<dbReference type="InterPro" id="IPR000276">
    <property type="entry name" value="GPCR_Rhodpsn"/>
</dbReference>
<evidence type="ECO:0000256" key="4">
    <source>
        <dbReference type="ARBA" id="ARBA00023136"/>
    </source>
</evidence>
<dbReference type="InterPro" id="IPR047130">
    <property type="entry name" value="7TM_GPCR_Srsx_nematod"/>
</dbReference>
<evidence type="ECO:0008006" key="9">
    <source>
        <dbReference type="Google" id="ProtNLM"/>
    </source>
</evidence>
<dbReference type="Gene3D" id="1.20.1070.10">
    <property type="entry name" value="Rhodopsin 7-helix transmembrane proteins"/>
    <property type="match status" value="1"/>
</dbReference>
<sequence>MLESSRFKLAFKSILVACVLVLFGWSITTVSNTFGYLISPNEQIFELIQMYSGITVNIACSANIFVFFAINPEYRETIRSLLSKSAKIPKYLDSSNSGAPPAPNSGLLTNL</sequence>